<feature type="region of interest" description="Disordered" evidence="1">
    <location>
        <begin position="51"/>
        <end position="76"/>
    </location>
</feature>
<name>A0AAD5NV06_ACENE</name>
<feature type="domain" description="F-box" evidence="2">
    <location>
        <begin position="94"/>
        <end position="133"/>
    </location>
</feature>
<dbReference type="PANTHER" id="PTHR32278:SF111">
    <property type="entry name" value="F-BOX PROTEIN PP2-B12-RELATED"/>
    <property type="match status" value="1"/>
</dbReference>
<protein>
    <recommendedName>
        <fullName evidence="2">F-box domain-containing protein</fullName>
    </recommendedName>
</protein>
<dbReference type="AlphaFoldDB" id="A0AAD5NV06"/>
<gene>
    <name evidence="3" type="ORF">LWI28_025663</name>
</gene>
<reference evidence="3" key="1">
    <citation type="journal article" date="2022" name="Plant J.">
        <title>Strategies of tolerance reflected in two North American maple genomes.</title>
        <authorList>
            <person name="McEvoy S.L."/>
            <person name="Sezen U.U."/>
            <person name="Trouern-Trend A."/>
            <person name="McMahon S.M."/>
            <person name="Schaberg P.G."/>
            <person name="Yang J."/>
            <person name="Wegrzyn J.L."/>
            <person name="Swenson N.G."/>
        </authorList>
    </citation>
    <scope>NUCLEOTIDE SEQUENCE</scope>
    <source>
        <strain evidence="3">91603</strain>
    </source>
</reference>
<proteinExistence type="predicted"/>
<dbReference type="InterPro" id="IPR036047">
    <property type="entry name" value="F-box-like_dom_sf"/>
</dbReference>
<dbReference type="Proteomes" id="UP001064489">
    <property type="component" value="Chromosome 4"/>
</dbReference>
<accession>A0AAD5NV06</accession>
<organism evidence="3 4">
    <name type="scientific">Acer negundo</name>
    <name type="common">Box elder</name>
    <dbReference type="NCBI Taxonomy" id="4023"/>
    <lineage>
        <taxon>Eukaryota</taxon>
        <taxon>Viridiplantae</taxon>
        <taxon>Streptophyta</taxon>
        <taxon>Embryophyta</taxon>
        <taxon>Tracheophyta</taxon>
        <taxon>Spermatophyta</taxon>
        <taxon>Magnoliopsida</taxon>
        <taxon>eudicotyledons</taxon>
        <taxon>Gunneridae</taxon>
        <taxon>Pentapetalae</taxon>
        <taxon>rosids</taxon>
        <taxon>malvids</taxon>
        <taxon>Sapindales</taxon>
        <taxon>Sapindaceae</taxon>
        <taxon>Hippocastanoideae</taxon>
        <taxon>Acereae</taxon>
        <taxon>Acer</taxon>
    </lineage>
</organism>
<dbReference type="SUPFAM" id="SSF81383">
    <property type="entry name" value="F-box domain"/>
    <property type="match status" value="1"/>
</dbReference>
<feature type="compositionally biased region" description="Basic and acidic residues" evidence="1">
    <location>
        <begin position="51"/>
        <end position="63"/>
    </location>
</feature>
<keyword evidence="4" id="KW-1185">Reference proteome</keyword>
<dbReference type="CDD" id="cd22162">
    <property type="entry name" value="F-box_AtSKIP3-like"/>
    <property type="match status" value="1"/>
</dbReference>
<evidence type="ECO:0000259" key="2">
    <source>
        <dbReference type="Pfam" id="PF00646"/>
    </source>
</evidence>
<comment type="caution">
    <text evidence="3">The sequence shown here is derived from an EMBL/GenBank/DDBJ whole genome shotgun (WGS) entry which is preliminary data.</text>
</comment>
<evidence type="ECO:0000313" key="4">
    <source>
        <dbReference type="Proteomes" id="UP001064489"/>
    </source>
</evidence>
<dbReference type="InterPro" id="IPR001810">
    <property type="entry name" value="F-box_dom"/>
</dbReference>
<dbReference type="EMBL" id="JAJSOW010000101">
    <property type="protein sequence ID" value="KAI9182465.1"/>
    <property type="molecule type" value="Genomic_DNA"/>
</dbReference>
<sequence>MEVASNASILCRWRRLSISASPEEPEQSALHAEEINPPPLCKGLKEIQAIDRGNRKHNRDQPTSKKRRRGVVDDRDISPKKSFSSLVVMTRMLVLPEGCIAAVISFTTPRDAYRLACISTTFKSAADSDIIWDRFLPHEYSSSLSSSSSNMWSALWRKELYFRTCHNLIHNGKMVISKFGKNKFRVLCLFVCMFYD</sequence>
<reference evidence="3" key="2">
    <citation type="submission" date="2023-02" db="EMBL/GenBank/DDBJ databases">
        <authorList>
            <person name="Swenson N.G."/>
            <person name="Wegrzyn J.L."/>
            <person name="Mcevoy S.L."/>
        </authorList>
    </citation>
    <scope>NUCLEOTIDE SEQUENCE</scope>
    <source>
        <strain evidence="3">91603</strain>
        <tissue evidence="3">Leaf</tissue>
    </source>
</reference>
<evidence type="ECO:0000256" key="1">
    <source>
        <dbReference type="SAM" id="MobiDB-lite"/>
    </source>
</evidence>
<evidence type="ECO:0000313" key="3">
    <source>
        <dbReference type="EMBL" id="KAI9182465.1"/>
    </source>
</evidence>
<dbReference type="PANTHER" id="PTHR32278">
    <property type="entry name" value="F-BOX DOMAIN-CONTAINING PROTEIN"/>
    <property type="match status" value="1"/>
</dbReference>
<dbReference type="Pfam" id="PF00646">
    <property type="entry name" value="F-box"/>
    <property type="match status" value="1"/>
</dbReference>